<dbReference type="NCBIfam" id="TIGR01524">
    <property type="entry name" value="ATPase-IIIB_Mg"/>
    <property type="match status" value="1"/>
</dbReference>
<dbReference type="InterPro" id="IPR006068">
    <property type="entry name" value="ATPase_P-typ_cation-transptr_C"/>
</dbReference>
<dbReference type="InterPro" id="IPR006415">
    <property type="entry name" value="P-type_ATPase_IIIB"/>
</dbReference>
<dbReference type="RefSeq" id="WP_307422791.1">
    <property type="nucleotide sequence ID" value="NZ_JAUSVK010000001.1"/>
</dbReference>
<evidence type="ECO:0000256" key="19">
    <source>
        <dbReference type="SAM" id="Phobius"/>
    </source>
</evidence>
<feature type="domain" description="Cation-transporting P-type ATPase N-terminal" evidence="20">
    <location>
        <begin position="33"/>
        <end position="106"/>
    </location>
</feature>
<feature type="transmembrane region" description="Helical" evidence="19">
    <location>
        <begin position="109"/>
        <end position="126"/>
    </location>
</feature>
<dbReference type="InterPro" id="IPR036412">
    <property type="entry name" value="HAD-like_sf"/>
</dbReference>
<feature type="transmembrane region" description="Helical" evidence="19">
    <location>
        <begin position="742"/>
        <end position="763"/>
    </location>
</feature>
<evidence type="ECO:0000256" key="6">
    <source>
        <dbReference type="ARBA" id="ARBA00022475"/>
    </source>
</evidence>
<dbReference type="Gene3D" id="3.40.1110.10">
    <property type="entry name" value="Calcium-transporting ATPase, cytoplasmic domain N"/>
    <property type="match status" value="1"/>
</dbReference>
<keyword evidence="13" id="KW-1278">Translocase</keyword>
<evidence type="ECO:0000256" key="12">
    <source>
        <dbReference type="ARBA" id="ARBA00022842"/>
    </source>
</evidence>
<dbReference type="InterPro" id="IPR018303">
    <property type="entry name" value="ATPase_P-typ_P_site"/>
</dbReference>
<dbReference type="EMBL" id="JAUSVK010000001">
    <property type="protein sequence ID" value="MDQ0391059.1"/>
    <property type="molecule type" value="Genomic_DNA"/>
</dbReference>
<dbReference type="Pfam" id="PF00122">
    <property type="entry name" value="E1-E2_ATPase"/>
    <property type="match status" value="1"/>
</dbReference>
<keyword evidence="6" id="KW-1003">Cell membrane</keyword>
<feature type="transmembrane region" description="Helical" evidence="19">
    <location>
        <begin position="265"/>
        <end position="286"/>
    </location>
</feature>
<evidence type="ECO:0000256" key="11">
    <source>
        <dbReference type="ARBA" id="ARBA00022840"/>
    </source>
</evidence>
<dbReference type="SUPFAM" id="SSF81665">
    <property type="entry name" value="Calcium ATPase, transmembrane domain M"/>
    <property type="match status" value="1"/>
</dbReference>
<dbReference type="InterPro" id="IPR023214">
    <property type="entry name" value="HAD_sf"/>
</dbReference>
<dbReference type="Gene3D" id="1.20.1110.10">
    <property type="entry name" value="Calcium-transporting ATPase, transmembrane domain"/>
    <property type="match status" value="1"/>
</dbReference>
<dbReference type="SFLD" id="SFLDF00027">
    <property type="entry name" value="p-type_atpase"/>
    <property type="match status" value="1"/>
</dbReference>
<dbReference type="InterPro" id="IPR059000">
    <property type="entry name" value="ATPase_P-type_domA"/>
</dbReference>
<keyword evidence="11" id="KW-0067">ATP-binding</keyword>
<feature type="transmembrane region" description="Helical" evidence="19">
    <location>
        <begin position="298"/>
        <end position="322"/>
    </location>
</feature>
<dbReference type="InterPro" id="IPR023298">
    <property type="entry name" value="ATPase_P-typ_TM_dom_sf"/>
</dbReference>
<comment type="subcellular location">
    <subcellularLocation>
        <location evidence="2">Cell inner membrane</location>
        <topology evidence="2">Multi-pass membrane protein</topology>
    </subcellularLocation>
</comment>
<comment type="function">
    <text evidence="1">Mediates magnesium influx to the cytosol.</text>
</comment>
<dbReference type="Gene3D" id="3.40.50.1000">
    <property type="entry name" value="HAD superfamily/HAD-like"/>
    <property type="match status" value="1"/>
</dbReference>
<dbReference type="SFLD" id="SFLDG00002">
    <property type="entry name" value="C1.7:_P-type_atpase_like"/>
    <property type="match status" value="1"/>
</dbReference>
<evidence type="ECO:0000256" key="15">
    <source>
        <dbReference type="ARBA" id="ARBA00023136"/>
    </source>
</evidence>
<dbReference type="Pfam" id="PF13246">
    <property type="entry name" value="Cation_ATPase"/>
    <property type="match status" value="1"/>
</dbReference>
<feature type="transmembrane region" description="Helical" evidence="19">
    <location>
        <begin position="86"/>
        <end position="103"/>
    </location>
</feature>
<dbReference type="EC" id="7.2.2.14" evidence="4"/>
<dbReference type="PANTHER" id="PTHR42861">
    <property type="entry name" value="CALCIUM-TRANSPORTING ATPASE"/>
    <property type="match status" value="1"/>
</dbReference>
<dbReference type="SFLD" id="SFLDS00003">
    <property type="entry name" value="Haloacid_Dehalogenase"/>
    <property type="match status" value="1"/>
</dbReference>
<feature type="transmembrane region" description="Helical" evidence="19">
    <location>
        <begin position="806"/>
        <end position="832"/>
    </location>
</feature>
<evidence type="ECO:0000256" key="8">
    <source>
        <dbReference type="ARBA" id="ARBA00022553"/>
    </source>
</evidence>
<evidence type="ECO:0000256" key="2">
    <source>
        <dbReference type="ARBA" id="ARBA00004429"/>
    </source>
</evidence>
<dbReference type="Gene3D" id="2.70.150.10">
    <property type="entry name" value="Calcium-transporting ATPase, cytoplasmic transduction domain A"/>
    <property type="match status" value="1"/>
</dbReference>
<evidence type="ECO:0000256" key="10">
    <source>
        <dbReference type="ARBA" id="ARBA00022741"/>
    </source>
</evidence>
<evidence type="ECO:0000313" key="22">
    <source>
        <dbReference type="Proteomes" id="UP001237448"/>
    </source>
</evidence>
<keyword evidence="7" id="KW-0997">Cell inner membrane</keyword>
<keyword evidence="8" id="KW-0597">Phosphoprotein</keyword>
<evidence type="ECO:0000256" key="4">
    <source>
        <dbReference type="ARBA" id="ARBA00012786"/>
    </source>
</evidence>
<feature type="transmembrane region" description="Helical" evidence="19">
    <location>
        <begin position="775"/>
        <end position="794"/>
    </location>
</feature>
<sequence>MTESTILPGAPKAAGPAPLPGTGSRLSSDAGDAFWTVSNEEALRATSSRPSGLTAAESAERLARYGPNLAVVKNRRGLLAKLGKRLAEPLIAILLIAAVLSGATGDWQSFILIVVIVLFSILLDIVQEQKAESAVDALRHSVAVTASVRRDGKAVELPVRDIVPGDVVELRSGNLVPADGVLLSGRGALVNEAMLTGEPYSVEKRTGPAAGLAPNDAFNALFSGTSIVGGEAVMLVIATGGKTRFGAIAASLQARQPPTALERGVHGLGMLILRLTGFLVLFVLLTQVVHHGLSLESFMFAVALAVGLTPELLPMVMTVTLARGAVRMAERKVVVKRLSAIHDLGAMDVLCTDKTGTLTEARITHVGSVGPDGLENTRVAELVRLNSHFVSGMQSNLDDAINAGPMPAGDWRCLDDLPFDFERRRCSVLVSSGSAPELITKGAPEAILAICSDVEAPDGTPIPLDEAMRAKLVALFEEKGRQGLRLLAVARRAMPPDCSKVEVDAEAGLVFVGCAIFVDPPKASATEAVARLMEAGVAVKIISGDAAAVVLHLVETLHLPAQGILSGDEIASLSEAALIDRVGRTNLFVRISPDQKSRIVRALRRAGHTVGFIGDGINDAPAIHAADVGLSVEGGTDVAREAADIILLAPDLGVLGDGIVEGRRTYANIMKYIRMGTSSNFGNMLSMALASLILPFLPLAPLQILLNNLIYDVSEIGIPFDVTDREMLAAPQAWDMKAVLRFTLIMGPLSSLFDIATFILLHWGFASDVAVFRTAWFVESISTQILVIFVIRTARPLWASRPHPVLVATSLGALAAALFLALSPLGAFVGFVPLPAPTLLAVIGISAAYLASAAILKRIAMPSLAGK</sequence>
<keyword evidence="15 19" id="KW-0472">Membrane</keyword>
<evidence type="ECO:0000256" key="18">
    <source>
        <dbReference type="SAM" id="MobiDB-lite"/>
    </source>
</evidence>
<keyword evidence="10" id="KW-0547">Nucleotide-binding</keyword>
<dbReference type="InterPro" id="IPR023299">
    <property type="entry name" value="ATPase_P-typ_cyto_dom_N"/>
</dbReference>
<dbReference type="PROSITE" id="PS00154">
    <property type="entry name" value="ATPASE_E1_E2"/>
    <property type="match status" value="1"/>
</dbReference>
<evidence type="ECO:0000256" key="14">
    <source>
        <dbReference type="ARBA" id="ARBA00022989"/>
    </source>
</evidence>
<keyword evidence="9 19" id="KW-0812">Transmembrane</keyword>
<feature type="region of interest" description="Disordered" evidence="18">
    <location>
        <begin position="1"/>
        <end position="27"/>
    </location>
</feature>
<gene>
    <name evidence="21" type="ORF">J3R73_000851</name>
</gene>
<dbReference type="Proteomes" id="UP001237448">
    <property type="component" value="Unassembled WGS sequence"/>
</dbReference>
<evidence type="ECO:0000256" key="17">
    <source>
        <dbReference type="ARBA" id="ARBA00047295"/>
    </source>
</evidence>
<feature type="compositionally biased region" description="Low complexity" evidence="18">
    <location>
        <begin position="8"/>
        <end position="23"/>
    </location>
</feature>
<dbReference type="SUPFAM" id="SSF81653">
    <property type="entry name" value="Calcium ATPase, transduction domain A"/>
    <property type="match status" value="1"/>
</dbReference>
<dbReference type="InterPro" id="IPR004014">
    <property type="entry name" value="ATPase_P-typ_cation-transptr_N"/>
</dbReference>
<keyword evidence="22" id="KW-1185">Reference proteome</keyword>
<evidence type="ECO:0000256" key="16">
    <source>
        <dbReference type="ARBA" id="ARBA00029806"/>
    </source>
</evidence>
<evidence type="ECO:0000256" key="3">
    <source>
        <dbReference type="ARBA" id="ARBA00008746"/>
    </source>
</evidence>
<comment type="similarity">
    <text evidence="3">Belongs to the cation transport ATPase (P-type) (TC 3.A.3) family. Type IIIB subfamily.</text>
</comment>
<comment type="caution">
    <text evidence="21">The sequence shown here is derived from an EMBL/GenBank/DDBJ whole genome shotgun (WGS) entry which is preliminary data.</text>
</comment>
<dbReference type="SMART" id="SM00831">
    <property type="entry name" value="Cation_ATPase_N"/>
    <property type="match status" value="1"/>
</dbReference>
<dbReference type="Pfam" id="PF00689">
    <property type="entry name" value="Cation_ATPase_C"/>
    <property type="match status" value="1"/>
</dbReference>
<accession>A0ABU0F8X1</accession>
<proteinExistence type="inferred from homology"/>
<dbReference type="Pfam" id="PF00690">
    <property type="entry name" value="Cation_ATPase_N"/>
    <property type="match status" value="1"/>
</dbReference>
<evidence type="ECO:0000256" key="7">
    <source>
        <dbReference type="ARBA" id="ARBA00022519"/>
    </source>
</evidence>
<dbReference type="InterPro" id="IPR044492">
    <property type="entry name" value="P_typ_ATPase_HD_dom"/>
</dbReference>
<dbReference type="InterPro" id="IPR001757">
    <property type="entry name" value="P_typ_ATPase"/>
</dbReference>
<evidence type="ECO:0000256" key="1">
    <source>
        <dbReference type="ARBA" id="ARBA00003954"/>
    </source>
</evidence>
<protein>
    <recommendedName>
        <fullName evidence="5">Magnesium-transporting ATPase, P-type 1</fullName>
        <ecNumber evidence="4">7.2.2.14</ecNumber>
    </recommendedName>
    <alternativeName>
        <fullName evidence="16">Mg(2+) transport ATPase, P-type 1</fullName>
    </alternativeName>
</protein>
<organism evidence="21 22">
    <name type="scientific">Labrys monachus</name>
    <dbReference type="NCBI Taxonomy" id="217067"/>
    <lineage>
        <taxon>Bacteria</taxon>
        <taxon>Pseudomonadati</taxon>
        <taxon>Pseudomonadota</taxon>
        <taxon>Alphaproteobacteria</taxon>
        <taxon>Hyphomicrobiales</taxon>
        <taxon>Xanthobacteraceae</taxon>
        <taxon>Labrys</taxon>
    </lineage>
</organism>
<keyword evidence="14 19" id="KW-1133">Transmembrane helix</keyword>
<evidence type="ECO:0000256" key="5">
    <source>
        <dbReference type="ARBA" id="ARBA00013555"/>
    </source>
</evidence>
<comment type="catalytic activity">
    <reaction evidence="17">
        <text>Mg(2+)(out) + ATP + H2O = Mg(2+)(in) + ADP + phosphate + H(+)</text>
        <dbReference type="Rhea" id="RHEA:10260"/>
        <dbReference type="ChEBI" id="CHEBI:15377"/>
        <dbReference type="ChEBI" id="CHEBI:15378"/>
        <dbReference type="ChEBI" id="CHEBI:18420"/>
        <dbReference type="ChEBI" id="CHEBI:30616"/>
        <dbReference type="ChEBI" id="CHEBI:43474"/>
        <dbReference type="ChEBI" id="CHEBI:456216"/>
        <dbReference type="EC" id="7.2.2.14"/>
    </reaction>
</comment>
<dbReference type="SUPFAM" id="SSF56784">
    <property type="entry name" value="HAD-like"/>
    <property type="match status" value="1"/>
</dbReference>
<evidence type="ECO:0000256" key="9">
    <source>
        <dbReference type="ARBA" id="ARBA00022692"/>
    </source>
</evidence>
<evidence type="ECO:0000259" key="20">
    <source>
        <dbReference type="SMART" id="SM00831"/>
    </source>
</evidence>
<dbReference type="PRINTS" id="PR01836">
    <property type="entry name" value="MGATPASE"/>
</dbReference>
<dbReference type="NCBIfam" id="TIGR01494">
    <property type="entry name" value="ATPase_P-type"/>
    <property type="match status" value="2"/>
</dbReference>
<name>A0ABU0F8X1_9HYPH</name>
<dbReference type="InterPro" id="IPR008250">
    <property type="entry name" value="ATPase_P-typ_transduc_dom_A_sf"/>
</dbReference>
<reference evidence="21 22" key="1">
    <citation type="submission" date="2023-07" db="EMBL/GenBank/DDBJ databases">
        <title>Genomic Encyclopedia of Type Strains, Phase IV (KMG-IV): sequencing the most valuable type-strain genomes for metagenomic binning, comparative biology and taxonomic classification.</title>
        <authorList>
            <person name="Goeker M."/>
        </authorList>
    </citation>
    <scope>NUCLEOTIDE SEQUENCE [LARGE SCALE GENOMIC DNA]</scope>
    <source>
        <strain evidence="21 22">DSM 5896</strain>
    </source>
</reference>
<evidence type="ECO:0000256" key="13">
    <source>
        <dbReference type="ARBA" id="ARBA00022967"/>
    </source>
</evidence>
<keyword evidence="12" id="KW-0460">Magnesium</keyword>
<evidence type="ECO:0000313" key="21">
    <source>
        <dbReference type="EMBL" id="MDQ0391059.1"/>
    </source>
</evidence>
<feature type="transmembrane region" description="Helical" evidence="19">
    <location>
        <begin position="838"/>
        <end position="856"/>
    </location>
</feature>